<feature type="chain" id="PRO_5004170881" evidence="1">
    <location>
        <begin position="30"/>
        <end position="81"/>
    </location>
</feature>
<dbReference type="AlphaFoldDB" id="Q0D415"/>
<evidence type="ECO:0000256" key="1">
    <source>
        <dbReference type="SAM" id="SignalP"/>
    </source>
</evidence>
<dbReference type="Proteomes" id="UP000000763">
    <property type="component" value="Chromosome 7"/>
</dbReference>
<reference evidence="3" key="2">
    <citation type="journal article" date="2008" name="Nucleic Acids Res.">
        <title>The rice annotation project database (RAP-DB): 2008 update.</title>
        <authorList>
            <consortium name="The rice annotation project (RAP)"/>
        </authorList>
    </citation>
    <scope>GENOME REANNOTATION</scope>
    <source>
        <strain evidence="3">cv. Nipponbare</strain>
    </source>
</reference>
<accession>Q0D415</accession>
<organism evidence="2 3">
    <name type="scientific">Oryza sativa subsp. japonica</name>
    <name type="common">Rice</name>
    <dbReference type="NCBI Taxonomy" id="39947"/>
    <lineage>
        <taxon>Eukaryota</taxon>
        <taxon>Viridiplantae</taxon>
        <taxon>Streptophyta</taxon>
        <taxon>Embryophyta</taxon>
        <taxon>Tracheophyta</taxon>
        <taxon>Spermatophyta</taxon>
        <taxon>Magnoliopsida</taxon>
        <taxon>Liliopsida</taxon>
        <taxon>Poales</taxon>
        <taxon>Poaceae</taxon>
        <taxon>BOP clade</taxon>
        <taxon>Oryzoideae</taxon>
        <taxon>Oryzeae</taxon>
        <taxon>Oryzinae</taxon>
        <taxon>Oryza</taxon>
        <taxon>Oryza sativa</taxon>
    </lineage>
</organism>
<feature type="signal peptide" evidence="1">
    <location>
        <begin position="1"/>
        <end position="29"/>
    </location>
</feature>
<name>Q0D415_ORYSJ</name>
<dbReference type="KEGG" id="dosa:Os07g0654500"/>
<keyword evidence="1" id="KW-0732">Signal</keyword>
<proteinExistence type="predicted"/>
<sequence>MLIFSANIVIWMFGRWCVLICSVFPTAYQCPQVSLVFCLGDGQLHPVFSLVLLLYQQKDLGNHLHPEVGVLFPVCHQYPEA</sequence>
<evidence type="ECO:0000313" key="2">
    <source>
        <dbReference type="EMBL" id="BAF22408.1"/>
    </source>
</evidence>
<reference evidence="2 3" key="1">
    <citation type="journal article" date="2005" name="Nature">
        <title>The map-based sequence of the rice genome.</title>
        <authorList>
            <consortium name="International rice genome sequencing project (IRGSP)"/>
            <person name="Matsumoto T."/>
            <person name="Wu J."/>
            <person name="Kanamori H."/>
            <person name="Katayose Y."/>
            <person name="Fujisawa M."/>
            <person name="Namiki N."/>
            <person name="Mizuno H."/>
            <person name="Yamamoto K."/>
            <person name="Antonio B.A."/>
            <person name="Baba T."/>
            <person name="Sakata K."/>
            <person name="Nagamura Y."/>
            <person name="Aoki H."/>
            <person name="Arikawa K."/>
            <person name="Arita K."/>
            <person name="Bito T."/>
            <person name="Chiden Y."/>
            <person name="Fujitsuka N."/>
            <person name="Fukunaka R."/>
            <person name="Hamada M."/>
            <person name="Harada C."/>
            <person name="Hayashi A."/>
            <person name="Hijishita S."/>
            <person name="Honda M."/>
            <person name="Hosokawa S."/>
            <person name="Ichikawa Y."/>
            <person name="Idonuma A."/>
            <person name="Iijima M."/>
            <person name="Ikeda M."/>
            <person name="Ikeno M."/>
            <person name="Ito K."/>
            <person name="Ito S."/>
            <person name="Ito T."/>
            <person name="Ito Y."/>
            <person name="Ito Y."/>
            <person name="Iwabuchi A."/>
            <person name="Kamiya K."/>
            <person name="Karasawa W."/>
            <person name="Kurita K."/>
            <person name="Katagiri S."/>
            <person name="Kikuta A."/>
            <person name="Kobayashi H."/>
            <person name="Kobayashi N."/>
            <person name="Machita K."/>
            <person name="Maehara T."/>
            <person name="Masukawa M."/>
            <person name="Mizubayashi T."/>
            <person name="Mukai Y."/>
            <person name="Nagasaki H."/>
            <person name="Nagata Y."/>
            <person name="Naito S."/>
            <person name="Nakashima M."/>
            <person name="Nakama Y."/>
            <person name="Nakamichi Y."/>
            <person name="Nakamura M."/>
            <person name="Meguro A."/>
            <person name="Negishi M."/>
            <person name="Ohta I."/>
            <person name="Ohta T."/>
            <person name="Okamoto M."/>
            <person name="Ono N."/>
            <person name="Saji S."/>
            <person name="Sakaguchi M."/>
            <person name="Sakai K."/>
            <person name="Shibata M."/>
            <person name="Shimokawa T."/>
            <person name="Song J."/>
            <person name="Takazaki Y."/>
            <person name="Terasawa K."/>
            <person name="Tsugane M."/>
            <person name="Tsuji K."/>
            <person name="Ueda S."/>
            <person name="Waki K."/>
            <person name="Yamagata H."/>
            <person name="Yamamoto M."/>
            <person name="Yamamoto S."/>
            <person name="Yamane H."/>
            <person name="Yoshiki S."/>
            <person name="Yoshihara R."/>
            <person name="Yukawa K."/>
            <person name="Zhong H."/>
            <person name="Yano M."/>
            <person name="Yuan Q."/>
            <person name="Ouyang S."/>
            <person name="Liu J."/>
            <person name="Jones K.M."/>
            <person name="Gansberger K."/>
            <person name="Moffat K."/>
            <person name="Hill J."/>
            <person name="Bera J."/>
            <person name="Fadrosh D."/>
            <person name="Jin S."/>
            <person name="Johri S."/>
            <person name="Kim M."/>
            <person name="Overton L."/>
            <person name="Reardon M."/>
            <person name="Tsitrin T."/>
            <person name="Vuong H."/>
            <person name="Weaver B."/>
            <person name="Ciecko A."/>
            <person name="Tallon L."/>
            <person name="Jackson J."/>
            <person name="Pai G."/>
            <person name="Aken S.V."/>
            <person name="Utterback T."/>
            <person name="Reidmuller S."/>
            <person name="Feldblyum T."/>
            <person name="Hsiao J."/>
            <person name="Zismann V."/>
            <person name="Iobst S."/>
            <person name="de Vazeille A.R."/>
            <person name="Buell C.R."/>
            <person name="Ying K."/>
            <person name="Li Y."/>
            <person name="Lu T."/>
            <person name="Huang Y."/>
            <person name="Zhao Q."/>
            <person name="Feng Q."/>
            <person name="Zhang L."/>
            <person name="Zhu J."/>
            <person name="Weng Q."/>
            <person name="Mu J."/>
            <person name="Lu Y."/>
            <person name="Fan D."/>
            <person name="Liu Y."/>
            <person name="Guan J."/>
            <person name="Zhang Y."/>
            <person name="Yu S."/>
            <person name="Liu X."/>
            <person name="Zhang Y."/>
            <person name="Hong G."/>
            <person name="Han B."/>
            <person name="Choisne N."/>
            <person name="Demange N."/>
            <person name="Orjeda G."/>
            <person name="Samain S."/>
            <person name="Cattolico L."/>
            <person name="Pelletier E."/>
            <person name="Couloux A."/>
            <person name="Segurens B."/>
            <person name="Wincker P."/>
            <person name="D'Hont A."/>
            <person name="Scarpelli C."/>
            <person name="Weissenbach J."/>
            <person name="Salanoubat M."/>
            <person name="Quetier F."/>
            <person name="Yu Y."/>
            <person name="Kim H.R."/>
            <person name="Rambo T."/>
            <person name="Currie J."/>
            <person name="Collura K."/>
            <person name="Luo M."/>
            <person name="Yang T."/>
            <person name="Ammiraju J.S.S."/>
            <person name="Engler F."/>
            <person name="Soderlund C."/>
            <person name="Wing R.A."/>
            <person name="Palmer L.E."/>
            <person name="de la Bastide M."/>
            <person name="Spiegel L."/>
            <person name="Nascimento L."/>
            <person name="Zutavern T."/>
            <person name="O'Shaughnessy A."/>
            <person name="Dike S."/>
            <person name="Dedhia N."/>
            <person name="Preston R."/>
            <person name="Balija V."/>
            <person name="McCombie W.R."/>
            <person name="Chow T."/>
            <person name="Chen H."/>
            <person name="Chung M."/>
            <person name="Chen C."/>
            <person name="Shaw J."/>
            <person name="Wu H."/>
            <person name="Hsiao K."/>
            <person name="Chao Y."/>
            <person name="Chu M."/>
            <person name="Cheng C."/>
            <person name="Hour A."/>
            <person name="Lee P."/>
            <person name="Lin S."/>
            <person name="Lin Y."/>
            <person name="Liou J."/>
            <person name="Liu S."/>
            <person name="Hsing Y."/>
            <person name="Raghuvanshi S."/>
            <person name="Mohanty A."/>
            <person name="Bharti A.K."/>
            <person name="Gaur A."/>
            <person name="Gupta V."/>
            <person name="Kumar D."/>
            <person name="Ravi V."/>
            <person name="Vij S."/>
            <person name="Kapur A."/>
            <person name="Khurana P."/>
            <person name="Khurana P."/>
            <person name="Khurana J.P."/>
            <person name="Tyagi A.K."/>
            <person name="Gaikwad K."/>
            <person name="Singh A."/>
            <person name="Dalal V."/>
            <person name="Srivastava S."/>
            <person name="Dixit A."/>
            <person name="Pal A.K."/>
            <person name="Ghazi I.A."/>
            <person name="Yadav M."/>
            <person name="Pandit A."/>
            <person name="Bhargava A."/>
            <person name="Sureshbabu K."/>
            <person name="Batra K."/>
            <person name="Sharma T.R."/>
            <person name="Mohapatra T."/>
            <person name="Singh N.K."/>
            <person name="Messing J."/>
            <person name="Nelson A.B."/>
            <person name="Fuks G."/>
            <person name="Kavchok S."/>
            <person name="Keizer G."/>
            <person name="Linton E."/>
            <person name="Llaca V."/>
            <person name="Song R."/>
            <person name="Tanyolac B."/>
            <person name="Young S."/>
            <person name="Ho-Il K."/>
            <person name="Hahn J.H."/>
            <person name="Sangsakoo G."/>
            <person name="Vanavichit A."/>
            <person name="de Mattos Luiz.A.T."/>
            <person name="Zimmer P.D."/>
            <person name="Malone G."/>
            <person name="Dellagostin O."/>
            <person name="de Oliveira A.C."/>
            <person name="Bevan M."/>
            <person name="Bancroft I."/>
            <person name="Minx P."/>
            <person name="Cordum H."/>
            <person name="Wilson R."/>
            <person name="Cheng Z."/>
            <person name="Jin W."/>
            <person name="Jiang J."/>
            <person name="Leong S.A."/>
            <person name="Iwama H."/>
            <person name="Gojobori T."/>
            <person name="Itoh T."/>
            <person name="Niimura Y."/>
            <person name="Fujii Y."/>
            <person name="Habara T."/>
            <person name="Sakai H."/>
            <person name="Sato Y."/>
            <person name="Wilson G."/>
            <person name="Kumar K."/>
            <person name="McCouch S."/>
            <person name="Juretic N."/>
            <person name="Hoen D."/>
            <person name="Wright S."/>
            <person name="Bruskiewich R."/>
            <person name="Bureau T."/>
            <person name="Miyao A."/>
            <person name="Hirochika H."/>
            <person name="Nishikawa T."/>
            <person name="Kadowaki K."/>
            <person name="Sugiura M."/>
            <person name="Burr B."/>
            <person name="Sasaki T."/>
        </authorList>
    </citation>
    <scope>NUCLEOTIDE SEQUENCE [LARGE SCALE GENOMIC DNA]</scope>
    <source>
        <strain evidence="3">cv. Nipponbare</strain>
    </source>
</reference>
<evidence type="ECO:0000313" key="3">
    <source>
        <dbReference type="Proteomes" id="UP000000763"/>
    </source>
</evidence>
<dbReference type="EMBL" id="AP008213">
    <property type="protein sequence ID" value="BAF22408.1"/>
    <property type="molecule type" value="Genomic_DNA"/>
</dbReference>
<gene>
    <name evidence="2" type="ordered locus">Os07g0654500</name>
</gene>
<protein>
    <submittedName>
        <fullName evidence="2">Os07g0654500 protein</fullName>
    </submittedName>
</protein>